<gene>
    <name evidence="1" type="ORF">GCM10010191_08990</name>
</gene>
<evidence type="ECO:0008006" key="3">
    <source>
        <dbReference type="Google" id="ProtNLM"/>
    </source>
</evidence>
<keyword evidence="2" id="KW-1185">Reference proteome</keyword>
<proteinExistence type="predicted"/>
<dbReference type="Proteomes" id="UP001501231">
    <property type="component" value="Unassembled WGS sequence"/>
</dbReference>
<evidence type="ECO:0000313" key="1">
    <source>
        <dbReference type="EMBL" id="GAA2403626.1"/>
    </source>
</evidence>
<accession>A0ABN3IHF5</accession>
<reference evidence="1 2" key="1">
    <citation type="journal article" date="2019" name="Int. J. Syst. Evol. Microbiol.">
        <title>The Global Catalogue of Microorganisms (GCM) 10K type strain sequencing project: providing services to taxonomists for standard genome sequencing and annotation.</title>
        <authorList>
            <consortium name="The Broad Institute Genomics Platform"/>
            <consortium name="The Broad Institute Genome Sequencing Center for Infectious Disease"/>
            <person name="Wu L."/>
            <person name="Ma J."/>
        </authorList>
    </citation>
    <scope>NUCLEOTIDE SEQUENCE [LARGE SCALE GENOMIC DNA]</scope>
    <source>
        <strain evidence="1 2">JCM 3325</strain>
    </source>
</reference>
<name>A0ABN3IHF5_9ACTN</name>
<dbReference type="EMBL" id="BAAARW010000003">
    <property type="protein sequence ID" value="GAA2403626.1"/>
    <property type="molecule type" value="Genomic_DNA"/>
</dbReference>
<evidence type="ECO:0000313" key="2">
    <source>
        <dbReference type="Proteomes" id="UP001501231"/>
    </source>
</evidence>
<organism evidence="1 2">
    <name type="scientific">Actinomadura vinacea</name>
    <dbReference type="NCBI Taxonomy" id="115336"/>
    <lineage>
        <taxon>Bacteria</taxon>
        <taxon>Bacillati</taxon>
        <taxon>Actinomycetota</taxon>
        <taxon>Actinomycetes</taxon>
        <taxon>Streptosporangiales</taxon>
        <taxon>Thermomonosporaceae</taxon>
        <taxon>Actinomadura</taxon>
    </lineage>
</organism>
<comment type="caution">
    <text evidence="1">The sequence shown here is derived from an EMBL/GenBank/DDBJ whole genome shotgun (WGS) entry which is preliminary data.</text>
</comment>
<sequence>MDACALVDPSLAESLVGDRAGEPSIISNDQAYNYAGCYWTGRNKTDSLTVDAKVYDPNDTKTAEADFYRSAQTWECHTTLTIPRAGRSKACAYKAPMDSGVMLFKGPVFARIGYKGPGTPQHDQNRQPAIAQQLTTKAISTL</sequence>
<protein>
    <recommendedName>
        <fullName evidence="3">DUF3558 domain-containing protein</fullName>
    </recommendedName>
</protein>